<comment type="caution">
    <text evidence="2">The sequence shown here is derived from an EMBL/GenBank/DDBJ whole genome shotgun (WGS) entry which is preliminary data.</text>
</comment>
<name>A0A2S4RXL3_CITAM</name>
<evidence type="ECO:0000256" key="1">
    <source>
        <dbReference type="SAM" id="SignalP"/>
    </source>
</evidence>
<accession>A0A2S4RXL3</accession>
<keyword evidence="1" id="KW-0732">Signal</keyword>
<organism evidence="2 3">
    <name type="scientific">Citrobacter amalonaticus</name>
    <dbReference type="NCBI Taxonomy" id="35703"/>
    <lineage>
        <taxon>Bacteria</taxon>
        <taxon>Pseudomonadati</taxon>
        <taxon>Pseudomonadota</taxon>
        <taxon>Gammaproteobacteria</taxon>
        <taxon>Enterobacterales</taxon>
        <taxon>Enterobacteriaceae</taxon>
        <taxon>Citrobacter</taxon>
    </lineage>
</organism>
<protein>
    <recommendedName>
        <fullName evidence="4">Lipoprotein</fullName>
    </recommendedName>
</protein>
<dbReference type="AlphaFoldDB" id="A0A2S4RXL3"/>
<dbReference type="RefSeq" id="WP_103778207.1">
    <property type="nucleotide sequence ID" value="NZ_PQLX01000004.1"/>
</dbReference>
<dbReference type="Pfam" id="PF05666">
    <property type="entry name" value="YcgJ"/>
    <property type="match status" value="2"/>
</dbReference>
<dbReference type="EMBL" id="PQLX01000004">
    <property type="protein sequence ID" value="POU65273.1"/>
    <property type="molecule type" value="Genomic_DNA"/>
</dbReference>
<evidence type="ECO:0000313" key="2">
    <source>
        <dbReference type="EMBL" id="POU65273.1"/>
    </source>
</evidence>
<dbReference type="OrthoDB" id="5815745at2"/>
<proteinExistence type="predicted"/>
<feature type="signal peptide" evidence="1">
    <location>
        <begin position="1"/>
        <end position="27"/>
    </location>
</feature>
<dbReference type="PROSITE" id="PS51257">
    <property type="entry name" value="PROKAR_LIPOPROTEIN"/>
    <property type="match status" value="1"/>
</dbReference>
<dbReference type="Proteomes" id="UP000237003">
    <property type="component" value="Unassembled WGS sequence"/>
</dbReference>
<evidence type="ECO:0000313" key="3">
    <source>
        <dbReference type="Proteomes" id="UP000237003"/>
    </source>
</evidence>
<feature type="chain" id="PRO_5015552663" description="Lipoprotein" evidence="1">
    <location>
        <begin position="28"/>
        <end position="219"/>
    </location>
</feature>
<dbReference type="InterPro" id="IPR008617">
    <property type="entry name" value="Uncharacterised_YcgJ"/>
</dbReference>
<gene>
    <name evidence="2" type="ORF">C3430_13890</name>
</gene>
<reference evidence="2 3" key="1">
    <citation type="submission" date="2018-01" db="EMBL/GenBank/DDBJ databases">
        <title>Complete genome sequences of 14 Citrobacter spp. isolated from plant in Canada.</title>
        <authorList>
            <person name="Bhandare S.G."/>
            <person name="Colavecchio A."/>
            <person name="Jeukens J."/>
            <person name="Emond-Rheault J.-G."/>
            <person name="Freschi L."/>
            <person name="Hamel J."/>
            <person name="Kukavica-Ibrulj I."/>
            <person name="Levesque R."/>
            <person name="Goodridge L."/>
        </authorList>
    </citation>
    <scope>NUCLEOTIDE SEQUENCE [LARGE SCALE GENOMIC DNA]</scope>
    <source>
        <strain evidence="2 3">S1285</strain>
    </source>
</reference>
<sequence>MNKMKLSIAMVCLMGIAGCSGFGQAMAAGGKIYSPQSGVLCDRQEGFCADRNGLSTELTTRFLGEYAADRLNDSHPHRRKSFTLSNGVLCSVHEHKCFIDQNKSFEDRRTTEMLYGESVSNEPQPLPDTNEAIFFPAKGIICDRTSNFCADPSGISMGLTQVYIGNTTALQSALGDMKNVNLASYTLSNGVFCDSQRRKCYDDKYRSRLNKVYTRNLFH</sequence>
<evidence type="ECO:0008006" key="4">
    <source>
        <dbReference type="Google" id="ProtNLM"/>
    </source>
</evidence>